<sequence>MDNTKYHNQDFVHDSSFYWYPASGVVSRVQYLVDHMTHSGPLLRHDFEYAEAFEFGKLVDR</sequence>
<protein>
    <submittedName>
        <fullName evidence="1">Uncharacterized protein</fullName>
    </submittedName>
</protein>
<dbReference type="EMBL" id="JAIWYP010000001">
    <property type="protein sequence ID" value="KAH3892917.1"/>
    <property type="molecule type" value="Genomic_DNA"/>
</dbReference>
<name>A0A9D4NGS2_DREPO</name>
<gene>
    <name evidence="1" type="ORF">DPMN_017053</name>
</gene>
<proteinExistence type="predicted"/>
<keyword evidence="2" id="KW-1185">Reference proteome</keyword>
<reference evidence="1" key="1">
    <citation type="journal article" date="2019" name="bioRxiv">
        <title>The Genome of the Zebra Mussel, Dreissena polymorpha: A Resource for Invasive Species Research.</title>
        <authorList>
            <person name="McCartney M.A."/>
            <person name="Auch B."/>
            <person name="Kono T."/>
            <person name="Mallez S."/>
            <person name="Zhang Y."/>
            <person name="Obille A."/>
            <person name="Becker A."/>
            <person name="Abrahante J.E."/>
            <person name="Garbe J."/>
            <person name="Badalamenti J.P."/>
            <person name="Herman A."/>
            <person name="Mangelson H."/>
            <person name="Liachko I."/>
            <person name="Sullivan S."/>
            <person name="Sone E.D."/>
            <person name="Koren S."/>
            <person name="Silverstein K.A.T."/>
            <person name="Beckman K.B."/>
            <person name="Gohl D.M."/>
        </authorList>
    </citation>
    <scope>NUCLEOTIDE SEQUENCE</scope>
    <source>
        <strain evidence="1">Duluth1</strain>
        <tissue evidence="1">Whole animal</tissue>
    </source>
</reference>
<evidence type="ECO:0000313" key="1">
    <source>
        <dbReference type="EMBL" id="KAH3892917.1"/>
    </source>
</evidence>
<organism evidence="1 2">
    <name type="scientific">Dreissena polymorpha</name>
    <name type="common">Zebra mussel</name>
    <name type="synonym">Mytilus polymorpha</name>
    <dbReference type="NCBI Taxonomy" id="45954"/>
    <lineage>
        <taxon>Eukaryota</taxon>
        <taxon>Metazoa</taxon>
        <taxon>Spiralia</taxon>
        <taxon>Lophotrochozoa</taxon>
        <taxon>Mollusca</taxon>
        <taxon>Bivalvia</taxon>
        <taxon>Autobranchia</taxon>
        <taxon>Heteroconchia</taxon>
        <taxon>Euheterodonta</taxon>
        <taxon>Imparidentia</taxon>
        <taxon>Neoheterodontei</taxon>
        <taxon>Myida</taxon>
        <taxon>Dreissenoidea</taxon>
        <taxon>Dreissenidae</taxon>
        <taxon>Dreissena</taxon>
    </lineage>
</organism>
<evidence type="ECO:0000313" key="2">
    <source>
        <dbReference type="Proteomes" id="UP000828390"/>
    </source>
</evidence>
<accession>A0A9D4NGS2</accession>
<dbReference type="Proteomes" id="UP000828390">
    <property type="component" value="Unassembled WGS sequence"/>
</dbReference>
<comment type="caution">
    <text evidence="1">The sequence shown here is derived from an EMBL/GenBank/DDBJ whole genome shotgun (WGS) entry which is preliminary data.</text>
</comment>
<dbReference type="AlphaFoldDB" id="A0A9D4NGS2"/>
<reference evidence="1" key="2">
    <citation type="submission" date="2020-11" db="EMBL/GenBank/DDBJ databases">
        <authorList>
            <person name="McCartney M.A."/>
            <person name="Auch B."/>
            <person name="Kono T."/>
            <person name="Mallez S."/>
            <person name="Becker A."/>
            <person name="Gohl D.M."/>
            <person name="Silverstein K.A.T."/>
            <person name="Koren S."/>
            <person name="Bechman K.B."/>
            <person name="Herman A."/>
            <person name="Abrahante J.E."/>
            <person name="Garbe J."/>
        </authorList>
    </citation>
    <scope>NUCLEOTIDE SEQUENCE</scope>
    <source>
        <strain evidence="1">Duluth1</strain>
        <tissue evidence="1">Whole animal</tissue>
    </source>
</reference>